<dbReference type="InterPro" id="IPR036236">
    <property type="entry name" value="Znf_C2H2_sf"/>
</dbReference>
<dbReference type="PROSITE" id="PS50157">
    <property type="entry name" value="ZINC_FINGER_C2H2_2"/>
    <property type="match status" value="1"/>
</dbReference>
<dbReference type="OrthoDB" id="10004641at2759"/>
<evidence type="ECO:0000259" key="6">
    <source>
        <dbReference type="PROSITE" id="PS50157"/>
    </source>
</evidence>
<dbReference type="Proteomes" id="UP000466442">
    <property type="component" value="Unassembled WGS sequence"/>
</dbReference>
<dbReference type="SUPFAM" id="SSF57667">
    <property type="entry name" value="beta-beta-alpha zinc fingers"/>
    <property type="match status" value="1"/>
</dbReference>
<evidence type="ECO:0000256" key="4">
    <source>
        <dbReference type="ARBA" id="ARBA00022833"/>
    </source>
</evidence>
<keyword evidence="1" id="KW-0479">Metal-binding</keyword>
<dbReference type="EMBL" id="WIXP02000011">
    <property type="protein sequence ID" value="KAF6202970.1"/>
    <property type="molecule type" value="Genomic_DNA"/>
</dbReference>
<dbReference type="Gene3D" id="3.30.160.60">
    <property type="entry name" value="Classic Zinc Finger"/>
    <property type="match status" value="1"/>
</dbReference>
<dbReference type="GO" id="GO:0008270">
    <property type="term" value="F:zinc ion binding"/>
    <property type="evidence" value="ECO:0007669"/>
    <property type="project" value="UniProtKB-KW"/>
</dbReference>
<dbReference type="InterPro" id="IPR013087">
    <property type="entry name" value="Znf_C2H2_type"/>
</dbReference>
<name>A0A8S9X1D4_APOLU</name>
<organism evidence="7 8">
    <name type="scientific">Apolygus lucorum</name>
    <name type="common">Small green plant bug</name>
    <name type="synonym">Lygocoris lucorum</name>
    <dbReference type="NCBI Taxonomy" id="248454"/>
    <lineage>
        <taxon>Eukaryota</taxon>
        <taxon>Metazoa</taxon>
        <taxon>Ecdysozoa</taxon>
        <taxon>Arthropoda</taxon>
        <taxon>Hexapoda</taxon>
        <taxon>Insecta</taxon>
        <taxon>Pterygota</taxon>
        <taxon>Neoptera</taxon>
        <taxon>Paraneoptera</taxon>
        <taxon>Hemiptera</taxon>
        <taxon>Heteroptera</taxon>
        <taxon>Panheteroptera</taxon>
        <taxon>Cimicomorpha</taxon>
        <taxon>Miridae</taxon>
        <taxon>Mirini</taxon>
        <taxon>Apolygus</taxon>
    </lineage>
</organism>
<dbReference type="AlphaFoldDB" id="A0A8S9X1D4"/>
<dbReference type="Pfam" id="PF00096">
    <property type="entry name" value="zf-C2H2"/>
    <property type="match status" value="1"/>
</dbReference>
<keyword evidence="8" id="KW-1185">Reference proteome</keyword>
<keyword evidence="3 5" id="KW-0863">Zinc-finger</keyword>
<evidence type="ECO:0000313" key="8">
    <source>
        <dbReference type="Proteomes" id="UP000466442"/>
    </source>
</evidence>
<accession>A0A8S9X1D4</accession>
<evidence type="ECO:0000256" key="3">
    <source>
        <dbReference type="ARBA" id="ARBA00022771"/>
    </source>
</evidence>
<protein>
    <recommendedName>
        <fullName evidence="6">C2H2-type domain-containing protein</fullName>
    </recommendedName>
</protein>
<feature type="domain" description="C2H2-type" evidence="6">
    <location>
        <begin position="17"/>
        <end position="44"/>
    </location>
</feature>
<sequence length="77" mass="9044">MDLQISGEYVPIRDKPFACPICNKGYMSKDSVRRHQRMECGKEPRMRCPHCPHITRYKSNLVSHIINRHPESEYANS</sequence>
<dbReference type="SMART" id="SM00355">
    <property type="entry name" value="ZnF_C2H2"/>
    <property type="match status" value="2"/>
</dbReference>
<keyword evidence="2" id="KW-0677">Repeat</keyword>
<evidence type="ECO:0000313" key="7">
    <source>
        <dbReference type="EMBL" id="KAF6202970.1"/>
    </source>
</evidence>
<gene>
    <name evidence="7" type="ORF">GE061_003378</name>
</gene>
<evidence type="ECO:0000256" key="1">
    <source>
        <dbReference type="ARBA" id="ARBA00022723"/>
    </source>
</evidence>
<evidence type="ECO:0000256" key="2">
    <source>
        <dbReference type="ARBA" id="ARBA00022737"/>
    </source>
</evidence>
<dbReference type="FunFam" id="3.30.160.60:FF:000100">
    <property type="entry name" value="Zinc finger 45-like"/>
    <property type="match status" value="1"/>
</dbReference>
<evidence type="ECO:0000256" key="5">
    <source>
        <dbReference type="PROSITE-ProRule" id="PRU00042"/>
    </source>
</evidence>
<proteinExistence type="predicted"/>
<reference evidence="7" key="1">
    <citation type="journal article" date="2021" name="Mol. Ecol. Resour.">
        <title>Apolygus lucorum genome provides insights into omnivorousness and mesophyll feeding.</title>
        <authorList>
            <person name="Liu Y."/>
            <person name="Liu H."/>
            <person name="Wang H."/>
            <person name="Huang T."/>
            <person name="Liu B."/>
            <person name="Yang B."/>
            <person name="Yin L."/>
            <person name="Li B."/>
            <person name="Zhang Y."/>
            <person name="Zhang S."/>
            <person name="Jiang F."/>
            <person name="Zhang X."/>
            <person name="Ren Y."/>
            <person name="Wang B."/>
            <person name="Wang S."/>
            <person name="Lu Y."/>
            <person name="Wu K."/>
            <person name="Fan W."/>
            <person name="Wang G."/>
        </authorList>
    </citation>
    <scope>NUCLEOTIDE SEQUENCE</scope>
    <source>
        <strain evidence="7">12Hb</strain>
    </source>
</reference>
<comment type="caution">
    <text evidence="7">The sequence shown here is derived from an EMBL/GenBank/DDBJ whole genome shotgun (WGS) entry which is preliminary data.</text>
</comment>
<keyword evidence="4" id="KW-0862">Zinc</keyword>
<dbReference type="Pfam" id="PF13894">
    <property type="entry name" value="zf-C2H2_4"/>
    <property type="match status" value="1"/>
</dbReference>